<evidence type="ECO:0000313" key="1">
    <source>
        <dbReference type="EMBL" id="MRX48509.1"/>
    </source>
</evidence>
<comment type="caution">
    <text evidence="1">The sequence shown here is derived from an EMBL/GenBank/DDBJ whole genome shotgun (WGS) entry which is preliminary data.</text>
</comment>
<reference evidence="1 2" key="1">
    <citation type="submission" date="2019-11" db="EMBL/GenBank/DDBJ databases">
        <authorList>
            <person name="Cheng Q."/>
            <person name="Yang Z."/>
        </authorList>
    </citation>
    <scope>NUCLEOTIDE SEQUENCE [LARGE SCALE GENOMIC DNA]</scope>
    <source>
        <strain evidence="1 2">HX-22-1</strain>
    </source>
</reference>
<sequence>MKEILNSSTTNIYELEKVLSHYSYGDSLKYKAAVFLIKNIPSQYSRKFIDYNMFSAVFDSLNFYDSTHQNKLKKEINVLAKSFHLKRLWKNMENQKNEFNLYDFTSQQDISTIKSEYIIENIEYAFKAWQLPWAKHLSFEDFCNYILPYRYGAEELQPWRAVYFEEFKWVIDSAKGEKDPVKVCAIINNHIKAKYTFAYNSGLKNISNSIRPLDLLKGKVLSTCADQNAIAMLAMRSIGIPVCHIVIPQWGDRSMGHDISAVLDTNGKWIDFLGGEFNPGKNIIRNKVPKAYIKHFALQKTSLPFNVDSTFEIPAILKNKRYEDITSSIVPVTDVHINFNIKDKSKIGYLCVFNNQDWIPVDYAKIRNSRAVFKDMGRGIVYLPATYSSGEIIPAGNPFLLDSLGKVKLFFSSSKTENVILDRKYPYNKRLIEMSAVTIGGRFQGANRKDFKDAADLYVIKKLPPQYPVKEKIKPASYRYVRYVFPPSEILQGGITNIGFYKKEGNKTVRLNGEYLSSTEVKPGQYKVLFGDSTSYIDDLKFVPGMEKMSFDGYILVDKSEGNLWIGMDFLQKERINAIGYMPRNDLNGIYEGQTYELFYWQNKWNSLGIKVANDKKIKFENVPKNSLLLLKNIYHGNEHRIFKYVNNKQIWF</sequence>
<evidence type="ECO:0008006" key="3">
    <source>
        <dbReference type="Google" id="ProtNLM"/>
    </source>
</evidence>
<evidence type="ECO:0000313" key="2">
    <source>
        <dbReference type="Proteomes" id="UP000462931"/>
    </source>
</evidence>
<name>A0A7K0FR84_9SPHI</name>
<dbReference type="EMBL" id="WKJI01000004">
    <property type="protein sequence ID" value="MRX48509.1"/>
    <property type="molecule type" value="Genomic_DNA"/>
</dbReference>
<protein>
    <recommendedName>
        <fullName evidence="3">Peptide-N(4)-(N-acetyl-beta-glucosaminyl)asparagine amidase</fullName>
    </recommendedName>
</protein>
<dbReference type="Gene3D" id="2.60.120.260">
    <property type="entry name" value="Galactose-binding domain-like"/>
    <property type="match status" value="1"/>
</dbReference>
<dbReference type="PANTHER" id="PTHR35532:SF5">
    <property type="entry name" value="CARBOHYDRATE-BINDING DOMAIN-CONTAINING PROTEIN"/>
    <property type="match status" value="1"/>
</dbReference>
<gene>
    <name evidence="1" type="ORF">GJJ64_15045</name>
</gene>
<proteinExistence type="predicted"/>
<accession>A0A7K0FR84</accession>
<organism evidence="1 2">
    <name type="scientific">Pedobacter puniceum</name>
    <dbReference type="NCBI Taxonomy" id="2666136"/>
    <lineage>
        <taxon>Bacteria</taxon>
        <taxon>Pseudomonadati</taxon>
        <taxon>Bacteroidota</taxon>
        <taxon>Sphingobacteriia</taxon>
        <taxon>Sphingobacteriales</taxon>
        <taxon>Sphingobacteriaceae</taxon>
        <taxon>Pedobacter</taxon>
    </lineage>
</organism>
<dbReference type="PANTHER" id="PTHR35532">
    <property type="entry name" value="SIMILAR TO POLYHYDROXYALKANOATE DEPOLYMERASE"/>
    <property type="match status" value="1"/>
</dbReference>
<keyword evidence="2" id="KW-1185">Reference proteome</keyword>
<dbReference type="AlphaFoldDB" id="A0A7K0FR84"/>
<dbReference type="Proteomes" id="UP000462931">
    <property type="component" value="Unassembled WGS sequence"/>
</dbReference>